<dbReference type="PANTHER" id="PTHR12400:SF51">
    <property type="entry name" value="INOSITOL POLYPHOSPHATE MULTIKINASE"/>
    <property type="match status" value="1"/>
</dbReference>
<dbReference type="GO" id="GO:0005634">
    <property type="term" value="C:nucleus"/>
    <property type="evidence" value="ECO:0007669"/>
    <property type="project" value="TreeGrafter"/>
</dbReference>
<dbReference type="OrthoDB" id="338650at2759"/>
<dbReference type="GO" id="GO:0032958">
    <property type="term" value="P:inositol phosphate biosynthetic process"/>
    <property type="evidence" value="ECO:0007669"/>
    <property type="project" value="InterPro"/>
</dbReference>
<dbReference type="Gene3D" id="3.30.470.160">
    <property type="entry name" value="Inositol polyphosphate kinase"/>
    <property type="match status" value="1"/>
</dbReference>
<evidence type="ECO:0000256" key="9">
    <source>
        <dbReference type="SAM" id="Phobius"/>
    </source>
</evidence>
<evidence type="ECO:0000313" key="11">
    <source>
        <dbReference type="Proteomes" id="UP000002630"/>
    </source>
</evidence>
<dbReference type="SUPFAM" id="SSF56104">
    <property type="entry name" value="SAICAR synthase-like"/>
    <property type="match status" value="1"/>
</dbReference>
<dbReference type="GO" id="GO:0005524">
    <property type="term" value="F:ATP binding"/>
    <property type="evidence" value="ECO:0007669"/>
    <property type="project" value="UniProtKB-KW"/>
</dbReference>
<gene>
    <name evidence="10" type="ORF">Esi_0030_0140</name>
</gene>
<protein>
    <recommendedName>
        <fullName evidence="8">Kinase</fullName>
        <ecNumber evidence="8">2.7.-.-</ecNumber>
    </recommendedName>
</protein>
<keyword evidence="11" id="KW-1185">Reference proteome</keyword>
<evidence type="ECO:0000256" key="5">
    <source>
        <dbReference type="ARBA" id="ARBA00022840"/>
    </source>
</evidence>
<dbReference type="GO" id="GO:0005737">
    <property type="term" value="C:cytoplasm"/>
    <property type="evidence" value="ECO:0007669"/>
    <property type="project" value="TreeGrafter"/>
</dbReference>
<keyword evidence="9" id="KW-0812">Transmembrane</keyword>
<dbReference type="AlphaFoldDB" id="D8LKK9"/>
<proteinExistence type="inferred from homology"/>
<keyword evidence="2 8" id="KW-0808">Transferase</keyword>
<organism evidence="10 11">
    <name type="scientific">Ectocarpus siliculosus</name>
    <name type="common">Brown alga</name>
    <name type="synonym">Conferva siliculosa</name>
    <dbReference type="NCBI Taxonomy" id="2880"/>
    <lineage>
        <taxon>Eukaryota</taxon>
        <taxon>Sar</taxon>
        <taxon>Stramenopiles</taxon>
        <taxon>Ochrophyta</taxon>
        <taxon>PX clade</taxon>
        <taxon>Phaeophyceae</taxon>
        <taxon>Ectocarpales</taxon>
        <taxon>Ectocarpaceae</taxon>
        <taxon>Ectocarpus</taxon>
    </lineage>
</organism>
<dbReference type="GO" id="GO:0008440">
    <property type="term" value="F:inositol-1,4,5-trisphosphate 3-kinase activity"/>
    <property type="evidence" value="ECO:0007669"/>
    <property type="project" value="TreeGrafter"/>
</dbReference>
<reference evidence="10 11" key="1">
    <citation type="journal article" date="2010" name="Nature">
        <title>The Ectocarpus genome and the independent evolution of multicellularity in brown algae.</title>
        <authorList>
            <person name="Cock J.M."/>
            <person name="Sterck L."/>
            <person name="Rouze P."/>
            <person name="Scornet D."/>
            <person name="Allen A.E."/>
            <person name="Amoutzias G."/>
            <person name="Anthouard V."/>
            <person name="Artiguenave F."/>
            <person name="Aury J.M."/>
            <person name="Badger J.H."/>
            <person name="Beszteri B."/>
            <person name="Billiau K."/>
            <person name="Bonnet E."/>
            <person name="Bothwell J.H."/>
            <person name="Bowler C."/>
            <person name="Boyen C."/>
            <person name="Brownlee C."/>
            <person name="Carrano C.J."/>
            <person name="Charrier B."/>
            <person name="Cho G.Y."/>
            <person name="Coelho S.M."/>
            <person name="Collen J."/>
            <person name="Corre E."/>
            <person name="Da Silva C."/>
            <person name="Delage L."/>
            <person name="Delaroque N."/>
            <person name="Dittami S.M."/>
            <person name="Doulbeau S."/>
            <person name="Elias M."/>
            <person name="Farnham G."/>
            <person name="Gachon C.M."/>
            <person name="Gschloessl B."/>
            <person name="Heesch S."/>
            <person name="Jabbari K."/>
            <person name="Jubin C."/>
            <person name="Kawai H."/>
            <person name="Kimura K."/>
            <person name="Kloareg B."/>
            <person name="Kupper F.C."/>
            <person name="Lang D."/>
            <person name="Le Bail A."/>
            <person name="Leblanc C."/>
            <person name="Lerouge P."/>
            <person name="Lohr M."/>
            <person name="Lopez P.J."/>
            <person name="Martens C."/>
            <person name="Maumus F."/>
            <person name="Michel G."/>
            <person name="Miranda-Saavedra D."/>
            <person name="Morales J."/>
            <person name="Moreau H."/>
            <person name="Motomura T."/>
            <person name="Nagasato C."/>
            <person name="Napoli C.A."/>
            <person name="Nelson D.R."/>
            <person name="Nyvall-Collen P."/>
            <person name="Peters A.F."/>
            <person name="Pommier C."/>
            <person name="Potin P."/>
            <person name="Poulain J."/>
            <person name="Quesneville H."/>
            <person name="Read B."/>
            <person name="Rensing S.A."/>
            <person name="Ritter A."/>
            <person name="Rousvoal S."/>
            <person name="Samanta M."/>
            <person name="Samson G."/>
            <person name="Schroeder D.C."/>
            <person name="Segurens B."/>
            <person name="Strittmatter M."/>
            <person name="Tonon T."/>
            <person name="Tregear J.W."/>
            <person name="Valentin K."/>
            <person name="von Dassow P."/>
            <person name="Yamagishi T."/>
            <person name="Van de Peer Y."/>
            <person name="Wincker P."/>
        </authorList>
    </citation>
    <scope>NUCLEOTIDE SEQUENCE [LARGE SCALE GENOMIC DNA]</scope>
    <source>
        <strain evidence="11">Ec32 / CCAP1310/4</strain>
    </source>
</reference>
<evidence type="ECO:0000256" key="6">
    <source>
        <dbReference type="ARBA" id="ARBA00036164"/>
    </source>
</evidence>
<dbReference type="Pfam" id="PF03770">
    <property type="entry name" value="IPK"/>
    <property type="match status" value="1"/>
</dbReference>
<dbReference type="EC" id="2.7.-.-" evidence="8"/>
<keyword evidence="4 8" id="KW-0418">Kinase</keyword>
<dbReference type="InterPro" id="IPR005522">
    <property type="entry name" value="IPK"/>
</dbReference>
<keyword evidence="9" id="KW-1133">Transmembrane helix</keyword>
<dbReference type="EMBL" id="FN648487">
    <property type="protein sequence ID" value="CBN74599.1"/>
    <property type="molecule type" value="Genomic_DNA"/>
</dbReference>
<comment type="similarity">
    <text evidence="1 8">Belongs to the inositol phosphokinase (IPK) family.</text>
</comment>
<evidence type="ECO:0000256" key="7">
    <source>
        <dbReference type="ARBA" id="ARBA00036525"/>
    </source>
</evidence>
<comment type="catalytic activity">
    <reaction evidence="7">
        <text>1D-myo-inositol 1,3,4,6-tetrakisphosphate + ATP = 1D-myo-inositol 1,3,4,5,6-pentakisphosphate + ADP + H(+)</text>
        <dbReference type="Rhea" id="RHEA:12717"/>
        <dbReference type="ChEBI" id="CHEBI:15378"/>
        <dbReference type="ChEBI" id="CHEBI:30616"/>
        <dbReference type="ChEBI" id="CHEBI:57660"/>
        <dbReference type="ChEBI" id="CHEBI:57733"/>
        <dbReference type="ChEBI" id="CHEBI:456216"/>
        <dbReference type="EC" id="2.7.1.140"/>
    </reaction>
</comment>
<dbReference type="InParanoid" id="D8LKK9"/>
<keyword evidence="3" id="KW-0547">Nucleotide-binding</keyword>
<evidence type="ECO:0000256" key="3">
    <source>
        <dbReference type="ARBA" id="ARBA00022741"/>
    </source>
</evidence>
<dbReference type="Proteomes" id="UP000002630">
    <property type="component" value="Linkage Group LG19"/>
</dbReference>
<dbReference type="eggNOG" id="KOG1620">
    <property type="taxonomic scope" value="Eukaryota"/>
</dbReference>
<evidence type="ECO:0000256" key="1">
    <source>
        <dbReference type="ARBA" id="ARBA00007374"/>
    </source>
</evidence>
<dbReference type="InterPro" id="IPR038286">
    <property type="entry name" value="IPK_sf"/>
</dbReference>
<name>D8LKK9_ECTSI</name>
<sequence length="478" mass="51448">MTSFSSISSVDGCNRITASYSDGGGSPSSIILASSPATRARSIVSRLRAAGVGEKKAQYTVGVAIVLGVSLVGALAFAYSRPADNKWRKLIFGQEITTLGSSLDAAAEAGMRAMANDRALKHLGHRELNLGSLPPGAKIVNLPNQVGGHKTMKSVPALLLLEWEGKGKGGGSARFVLKILHDGGRGLVELGFYENLARHAEGPGAQGKEPERTELASFLCPYFGAVKVRTDGHTEDDGEVIEPTCMHFLILEDLCSGLDNPCALDVKMGRVTVEPGEREEKKIGQLRKYPNQPMVGFRYVGMSWSSFFEGDQVPEKISQSKKWGAGMAVEDTGGGLARFFYDGTRLRRGRVKCALRKIRAVRDFFARQKIFKFYASSLLLTYDSADPTLPGDVEEEVAVCMIDFAHAVPVDGDGELGEGPAEAPGDKGYLYGAENLVGIMEELLEVTAEEPDAPMELSAISAKLEFMTNLKKNYVADA</sequence>
<dbReference type="PANTHER" id="PTHR12400">
    <property type="entry name" value="INOSITOL POLYPHOSPHATE KINASE"/>
    <property type="match status" value="1"/>
</dbReference>
<accession>D8LKK9</accession>
<keyword evidence="5" id="KW-0067">ATP-binding</keyword>
<dbReference type="STRING" id="2880.D8LKK9"/>
<evidence type="ECO:0000313" key="10">
    <source>
        <dbReference type="EMBL" id="CBN74599.1"/>
    </source>
</evidence>
<comment type="catalytic activity">
    <reaction evidence="6">
        <text>1D-myo-inositol 1,4,5-trisphosphate + 2 ATP = 1D-myo-inositol 1,3,4,5,6-pentakisphosphate + 2 ADP + 2 H(+)</text>
        <dbReference type="Rhea" id="RHEA:32359"/>
        <dbReference type="ChEBI" id="CHEBI:15378"/>
        <dbReference type="ChEBI" id="CHEBI:30616"/>
        <dbReference type="ChEBI" id="CHEBI:57733"/>
        <dbReference type="ChEBI" id="CHEBI:203600"/>
        <dbReference type="ChEBI" id="CHEBI:456216"/>
        <dbReference type="EC" id="2.7.1.151"/>
    </reaction>
</comment>
<evidence type="ECO:0000256" key="2">
    <source>
        <dbReference type="ARBA" id="ARBA00022679"/>
    </source>
</evidence>
<evidence type="ECO:0000256" key="8">
    <source>
        <dbReference type="RuleBase" id="RU363090"/>
    </source>
</evidence>
<dbReference type="EMBL" id="FN649744">
    <property type="protein sequence ID" value="CBN74599.1"/>
    <property type="molecule type" value="Genomic_DNA"/>
</dbReference>
<keyword evidence="9" id="KW-0472">Membrane</keyword>
<evidence type="ECO:0000256" key="4">
    <source>
        <dbReference type="ARBA" id="ARBA00022777"/>
    </source>
</evidence>
<dbReference type="GO" id="GO:0047326">
    <property type="term" value="F:inositol-1,3,4,6-tetrakisphosphate 5-kinase activity"/>
    <property type="evidence" value="ECO:0007669"/>
    <property type="project" value="RHEA"/>
</dbReference>
<feature type="transmembrane region" description="Helical" evidence="9">
    <location>
        <begin position="57"/>
        <end position="79"/>
    </location>
</feature>